<accession>L8JP70</accession>
<evidence type="ECO:0000256" key="1">
    <source>
        <dbReference type="SAM" id="MobiDB-lite"/>
    </source>
</evidence>
<dbReference type="OrthoDB" id="292792at2"/>
<dbReference type="PATRIC" id="fig|1237149.3.peg.4640"/>
<feature type="region of interest" description="Disordered" evidence="1">
    <location>
        <begin position="347"/>
        <end position="370"/>
    </location>
</feature>
<name>L8JP70_9BACT</name>
<keyword evidence="4" id="KW-1185">Reference proteome</keyword>
<dbReference type="Proteomes" id="UP000011135">
    <property type="component" value="Unassembled WGS sequence"/>
</dbReference>
<feature type="compositionally biased region" description="Low complexity" evidence="1">
    <location>
        <begin position="359"/>
        <end position="368"/>
    </location>
</feature>
<feature type="compositionally biased region" description="Low complexity" evidence="1">
    <location>
        <begin position="75"/>
        <end position="85"/>
    </location>
</feature>
<organism evidence="3 4">
    <name type="scientific">Fulvivirga imtechensis AK7</name>
    <dbReference type="NCBI Taxonomy" id="1237149"/>
    <lineage>
        <taxon>Bacteria</taxon>
        <taxon>Pseudomonadati</taxon>
        <taxon>Bacteroidota</taxon>
        <taxon>Cytophagia</taxon>
        <taxon>Cytophagales</taxon>
        <taxon>Fulvivirgaceae</taxon>
        <taxon>Fulvivirga</taxon>
    </lineage>
</organism>
<protein>
    <recommendedName>
        <fullName evidence="2">eCIS core domain-containing protein</fullName>
    </recommendedName>
</protein>
<dbReference type="RefSeq" id="WP_009582347.1">
    <property type="nucleotide sequence ID" value="NZ_AMZN01000078.1"/>
</dbReference>
<dbReference type="STRING" id="1237149.C900_05173"/>
<dbReference type="AlphaFoldDB" id="L8JP70"/>
<comment type="caution">
    <text evidence="3">The sequence shown here is derived from an EMBL/GenBank/DDBJ whole genome shotgun (WGS) entry which is preliminary data.</text>
</comment>
<dbReference type="eggNOG" id="COG3177">
    <property type="taxonomic scope" value="Bacteria"/>
</dbReference>
<feature type="compositionally biased region" description="Basic and acidic residues" evidence="1">
    <location>
        <begin position="8"/>
        <end position="17"/>
    </location>
</feature>
<feature type="domain" description="eCIS core" evidence="2">
    <location>
        <begin position="88"/>
        <end position="153"/>
    </location>
</feature>
<feature type="region of interest" description="Disordered" evidence="1">
    <location>
        <begin position="1"/>
        <end position="38"/>
    </location>
</feature>
<feature type="region of interest" description="Disordered" evidence="1">
    <location>
        <begin position="61"/>
        <end position="91"/>
    </location>
</feature>
<evidence type="ECO:0000313" key="4">
    <source>
        <dbReference type="Proteomes" id="UP000011135"/>
    </source>
</evidence>
<proteinExistence type="predicted"/>
<reference evidence="3 4" key="1">
    <citation type="submission" date="2012-12" db="EMBL/GenBank/DDBJ databases">
        <title>Genome assembly of Fulvivirga imtechensis AK7.</title>
        <authorList>
            <person name="Nupur N."/>
            <person name="Khatri I."/>
            <person name="Kumar R."/>
            <person name="Subramanian S."/>
            <person name="Pinnaka A."/>
        </authorList>
    </citation>
    <scope>NUCLEOTIDE SEQUENCE [LARGE SCALE GENOMIC DNA]</scope>
    <source>
        <strain evidence="3 4">AK7</strain>
    </source>
</reference>
<dbReference type="EMBL" id="AMZN01000078">
    <property type="protein sequence ID" value="ELR69289.1"/>
    <property type="molecule type" value="Genomic_DNA"/>
</dbReference>
<evidence type="ECO:0000313" key="3">
    <source>
        <dbReference type="EMBL" id="ELR69289.1"/>
    </source>
</evidence>
<dbReference type="Pfam" id="PF13699">
    <property type="entry name" value="eCIS_core"/>
    <property type="match status" value="1"/>
</dbReference>
<evidence type="ECO:0000259" key="2">
    <source>
        <dbReference type="Pfam" id="PF13699"/>
    </source>
</evidence>
<gene>
    <name evidence="3" type="ORF">C900_05173</name>
</gene>
<dbReference type="InterPro" id="IPR025295">
    <property type="entry name" value="eCIS_core_dom"/>
</dbReference>
<sequence length="688" mass="76821">MKKSMPTHAEKKHENKKQPAANEVSRKRDDHSPAFQFVDNRPEAIAQRALQEVVNNSPQVKEAAQLQAKSANAIQNSSSQKKNNNTGLPDHLKTGIEALSGHSMDDVKVHYNSDKPAQLQAHAFAQGTHIHLAPGQEKHLPHEAWHVVQQKQGRVKAVFQMKGNIHINTEADLEHEADIMGEKALKDDHGSIDTTQLKQQYSAPSKNVFQMRHIGLFGLEAEVVGERLSITSLDLEEDSSYPIISDPNVVLEEYSLGRLSRTIKITTDNEVKKVDKGVAAVRSFTVEFIQHPVDILGDPKSLEEAAQDWQKAAAFWAQLFDQKDSISFTEMMESDPNVTLENDWESPQFDPHEGNANITTKTTTDSKTNSLDWTKLAPDIDVKSEDPQVSPQLTAGASLIALEKSYLATLHPLAQSKPFDKQAADKLTFKYPENDEERGEMESLELIKLITRYIRDSRRPVSKQKRYGKEYIKLMSRTSLDSIFNGMSSPGKKAFLRQTVNYLNGHENDMSRLFKVVPSELVIGQDASKEEQASTITVEHLLLTLIKLKKDEAAKIGFSRDNEAPQGDAFSQAGLAGLSEINPESDYNITRFGLNESDEMMKGVKGVIFENRFAKVIPLSEMATLFVESARALKLVEERMQHEKDKAVGLVPVSEVRDLTPGTPQTTGVIEERNVSGIEWSDSKYSGY</sequence>